<protein>
    <submittedName>
        <fullName evidence="4">BTAD domain-containing putative transcriptional regulator</fullName>
    </submittedName>
</protein>
<reference evidence="5" key="1">
    <citation type="submission" date="2023-07" db="EMBL/GenBank/DDBJ databases">
        <title>30 novel species of actinomycetes from the DSMZ collection.</title>
        <authorList>
            <person name="Nouioui I."/>
        </authorList>
    </citation>
    <scope>NUCLEOTIDE SEQUENCE [LARGE SCALE GENOMIC DNA]</scope>
    <source>
        <strain evidence="5">DSM 41982</strain>
    </source>
</reference>
<dbReference type="SMART" id="SM01043">
    <property type="entry name" value="BTAD"/>
    <property type="match status" value="1"/>
</dbReference>
<sequence length="998" mass="104368">MARSSARSASPMPVPPRPRRTFGDVMKALLAVVALLALVLGVPFGLIQVGRPVPDGPPGEWLSSAIDAETLIRILMLVVWIAWAQFTACVLVEVKAAVSGVGLPARVPGAGPSQLLARQLVAAVLLLGATAASFTPGISGFGQQAPDTHRPTVAAAQQTPGGLVGGRQQNAADALARQAEQIARQADTGGTHQQGTKFYRIQPPEGRHHDSLWEIAQRHLDDGRRYKEIYALNKDRVQPDGSRLSEASLIRPGWIMEMPADAHGGELVETPGANPELSKGQQQELDAYAKDGQDGRGGQAGQGGHEQQRPAARDGDTTTGHFTVPAHHEHAAGHTATPPAGEEVAAPASHTPGLPEALLGAPLLAAGLLAALGRRRRAALWQAATAVAGRRRGMELPTPSGDEADVQDALFAGADPGAVRFLDRALRSLARSLAAEGRPLPLVYAAWLGTEELHLQLAEPAGPPPAPWTHGEDETFWRLEGREVPVPAVDPDSTDEPADEEPQAAPYPGLVSLGAQDGSRLLLNLEAVPGLVSLAGAPADRQAVLSSVAAELATNGWSDRMTVTLVGFGADLVPLAPSRLRPLDDIAALLDVMEAETASRRAGLGAAGADSVLTGRTGPAHQAGWAAHLVLLAAEPDAEQAARLAELAHDAARLGIGYLVGAGPDQLPGAAWEMEITSEGRLLAPLLGLELDAQLLPAPQHAAVARLFAAADAFGGGGGDDDPAGPAAAHRPPFLVDISEQGRPSVYARLVGRYELMGLDAPDDERGPLLREALALLLLHREGVHPRVLASALWPRGAGDDVREATVARLRDWLGTGEDGTPRLREDATGRLVLDASVVSDLDVLRSLYHEATSGRGADDRAVRGRLLTDALGLVRGPLLAERPAGRYGWLAHEIVDAQLPLLVADIGLALAAFHLERDRAPQAAEALERALVSAGTDERLWNELLRAVHATGDAPRLRALASAFATRSGARGLPPRTAALLDELLPGAAASDEAGTA</sequence>
<feature type="region of interest" description="Disordered" evidence="1">
    <location>
        <begin position="485"/>
        <end position="509"/>
    </location>
</feature>
<comment type="caution">
    <text evidence="4">The sequence shown here is derived from an EMBL/GenBank/DDBJ whole genome shotgun (WGS) entry which is preliminary data.</text>
</comment>
<name>A0ABD5E2D0_9ACTN</name>
<evidence type="ECO:0000313" key="5">
    <source>
        <dbReference type="Proteomes" id="UP001183607"/>
    </source>
</evidence>
<feature type="transmembrane region" description="Helical" evidence="2">
    <location>
        <begin position="115"/>
        <end position="134"/>
    </location>
</feature>
<dbReference type="AlphaFoldDB" id="A0ABD5E2D0"/>
<dbReference type="InterPro" id="IPR052196">
    <property type="entry name" value="Bact_Kbp"/>
</dbReference>
<dbReference type="Gene3D" id="3.10.350.10">
    <property type="entry name" value="LysM domain"/>
    <property type="match status" value="1"/>
</dbReference>
<feature type="compositionally biased region" description="Acidic residues" evidence="1">
    <location>
        <begin position="492"/>
        <end position="502"/>
    </location>
</feature>
<keyword evidence="2" id="KW-0812">Transmembrane</keyword>
<feature type="region of interest" description="Disordered" evidence="1">
    <location>
        <begin position="290"/>
        <end position="351"/>
    </location>
</feature>
<keyword evidence="2" id="KW-1133">Transmembrane helix</keyword>
<evidence type="ECO:0000256" key="1">
    <source>
        <dbReference type="SAM" id="MobiDB-lite"/>
    </source>
</evidence>
<proteinExistence type="predicted"/>
<feature type="compositionally biased region" description="Gly residues" evidence="1">
    <location>
        <begin position="295"/>
        <end position="304"/>
    </location>
</feature>
<dbReference type="Pfam" id="PF03704">
    <property type="entry name" value="BTAD"/>
    <property type="match status" value="1"/>
</dbReference>
<dbReference type="PANTHER" id="PTHR34700:SF4">
    <property type="entry name" value="PHAGE-LIKE ELEMENT PBSX PROTEIN XKDP"/>
    <property type="match status" value="1"/>
</dbReference>
<feature type="domain" description="Bacterial transcriptional activator" evidence="3">
    <location>
        <begin position="840"/>
        <end position="986"/>
    </location>
</feature>
<dbReference type="CDD" id="cd00118">
    <property type="entry name" value="LysM"/>
    <property type="match status" value="1"/>
</dbReference>
<dbReference type="Proteomes" id="UP001183607">
    <property type="component" value="Unassembled WGS sequence"/>
</dbReference>
<organism evidence="4 5">
    <name type="scientific">Streptomyces evansiae</name>
    <dbReference type="NCBI Taxonomy" id="3075535"/>
    <lineage>
        <taxon>Bacteria</taxon>
        <taxon>Bacillati</taxon>
        <taxon>Actinomycetota</taxon>
        <taxon>Actinomycetes</taxon>
        <taxon>Kitasatosporales</taxon>
        <taxon>Streptomycetaceae</taxon>
        <taxon>Streptomyces</taxon>
    </lineage>
</organism>
<evidence type="ECO:0000259" key="3">
    <source>
        <dbReference type="SMART" id="SM01043"/>
    </source>
</evidence>
<feature type="compositionally biased region" description="Basic and acidic residues" evidence="1">
    <location>
        <begin position="306"/>
        <end position="316"/>
    </location>
</feature>
<evidence type="ECO:0000256" key="2">
    <source>
        <dbReference type="SAM" id="Phobius"/>
    </source>
</evidence>
<dbReference type="PANTHER" id="PTHR34700">
    <property type="entry name" value="POTASSIUM BINDING PROTEIN KBP"/>
    <property type="match status" value="1"/>
</dbReference>
<evidence type="ECO:0000313" key="4">
    <source>
        <dbReference type="EMBL" id="MDT0415223.1"/>
    </source>
</evidence>
<dbReference type="InterPro" id="IPR005158">
    <property type="entry name" value="BTAD"/>
</dbReference>
<keyword evidence="2" id="KW-0472">Membrane</keyword>
<feature type="compositionally biased region" description="Low complexity" evidence="1">
    <location>
        <begin position="333"/>
        <end position="342"/>
    </location>
</feature>
<dbReference type="InterPro" id="IPR036779">
    <property type="entry name" value="LysM_dom_sf"/>
</dbReference>
<feature type="transmembrane region" description="Helical" evidence="2">
    <location>
        <begin position="71"/>
        <end position="94"/>
    </location>
</feature>
<dbReference type="RefSeq" id="WP_311676778.1">
    <property type="nucleotide sequence ID" value="NZ_JAVRER010000008.1"/>
</dbReference>
<accession>A0ABD5E2D0</accession>
<gene>
    <name evidence="4" type="ORF">RM574_06920</name>
</gene>
<dbReference type="InterPro" id="IPR018392">
    <property type="entry name" value="LysM"/>
</dbReference>
<dbReference type="EMBL" id="JAVRER010000008">
    <property type="protein sequence ID" value="MDT0415223.1"/>
    <property type="molecule type" value="Genomic_DNA"/>
</dbReference>